<dbReference type="Gene3D" id="3.90.120.10">
    <property type="entry name" value="DNA Methylase, subunit A, domain 2"/>
    <property type="match status" value="1"/>
</dbReference>
<gene>
    <name evidence="7" type="primary">ydiP</name>
    <name evidence="7" type="ORF">ACRB68_26530</name>
</gene>
<keyword evidence="4 6" id="KW-0949">S-adenosyl-L-methionine</keyword>
<dbReference type="GO" id="GO:0044027">
    <property type="term" value="P:negative regulation of gene expression via chromosomal CpG island methylation"/>
    <property type="evidence" value="ECO:0007669"/>
    <property type="project" value="TreeGrafter"/>
</dbReference>
<dbReference type="Proteomes" id="UP000487268">
    <property type="component" value="Unassembled WGS sequence"/>
</dbReference>
<dbReference type="GO" id="GO:0032259">
    <property type="term" value="P:methylation"/>
    <property type="evidence" value="ECO:0007669"/>
    <property type="project" value="UniProtKB-KW"/>
</dbReference>
<keyword evidence="5" id="KW-0680">Restriction system</keyword>
<dbReference type="PROSITE" id="PS51679">
    <property type="entry name" value="SAM_MT_C5"/>
    <property type="match status" value="1"/>
</dbReference>
<keyword evidence="8" id="KW-1185">Reference proteome</keyword>
<proteinExistence type="inferred from homology"/>
<evidence type="ECO:0000256" key="6">
    <source>
        <dbReference type="PROSITE-ProRule" id="PRU01016"/>
    </source>
</evidence>
<dbReference type="EC" id="2.1.1.37" evidence="1"/>
<dbReference type="Pfam" id="PF00145">
    <property type="entry name" value="DNA_methylase"/>
    <property type="match status" value="1"/>
</dbReference>
<comment type="similarity">
    <text evidence="6">Belongs to the class I-like SAM-binding methyltransferase superfamily. C5-methyltransferase family.</text>
</comment>
<dbReference type="Gene3D" id="3.40.50.150">
    <property type="entry name" value="Vaccinia Virus protein VP39"/>
    <property type="match status" value="1"/>
</dbReference>
<evidence type="ECO:0000256" key="2">
    <source>
        <dbReference type="ARBA" id="ARBA00022603"/>
    </source>
</evidence>
<dbReference type="PANTHER" id="PTHR10629:SF52">
    <property type="entry name" value="DNA (CYTOSINE-5)-METHYLTRANSFERASE 1"/>
    <property type="match status" value="1"/>
</dbReference>
<dbReference type="EMBL" id="WEGH01000002">
    <property type="protein sequence ID" value="MQY04597.1"/>
    <property type="molecule type" value="Genomic_DNA"/>
</dbReference>
<evidence type="ECO:0000313" key="8">
    <source>
        <dbReference type="Proteomes" id="UP000487268"/>
    </source>
</evidence>
<keyword evidence="2 6" id="KW-0489">Methyltransferase</keyword>
<accession>A0A7K0BTY6</accession>
<comment type="caution">
    <text evidence="6">Lacks conserved residue(s) required for the propagation of feature annotation.</text>
</comment>
<evidence type="ECO:0000256" key="4">
    <source>
        <dbReference type="ARBA" id="ARBA00022691"/>
    </source>
</evidence>
<dbReference type="PRINTS" id="PR00105">
    <property type="entry name" value="C5METTRFRASE"/>
</dbReference>
<dbReference type="GO" id="GO:0003886">
    <property type="term" value="F:DNA (cytosine-5-)-methyltransferase activity"/>
    <property type="evidence" value="ECO:0007669"/>
    <property type="project" value="UniProtKB-EC"/>
</dbReference>
<dbReference type="RefSeq" id="WP_153532801.1">
    <property type="nucleotide sequence ID" value="NZ_WEGH01000002.1"/>
</dbReference>
<dbReference type="GO" id="GO:0003677">
    <property type="term" value="F:DNA binding"/>
    <property type="evidence" value="ECO:0007669"/>
    <property type="project" value="TreeGrafter"/>
</dbReference>
<organism evidence="7 8">
    <name type="scientific">Actinomadura macrotermitis</name>
    <dbReference type="NCBI Taxonomy" id="2585200"/>
    <lineage>
        <taxon>Bacteria</taxon>
        <taxon>Bacillati</taxon>
        <taxon>Actinomycetota</taxon>
        <taxon>Actinomycetes</taxon>
        <taxon>Streptosporangiales</taxon>
        <taxon>Thermomonosporaceae</taxon>
        <taxon>Actinomadura</taxon>
    </lineage>
</organism>
<dbReference type="InterPro" id="IPR001525">
    <property type="entry name" value="C5_MeTfrase"/>
</dbReference>
<dbReference type="InterPro" id="IPR029063">
    <property type="entry name" value="SAM-dependent_MTases_sf"/>
</dbReference>
<reference evidence="7 8" key="1">
    <citation type="submission" date="2019-10" db="EMBL/GenBank/DDBJ databases">
        <title>Actinomadura rubteroloni sp. nov. and Actinomadura macrotermitis sp. nov., isolated from the gut of fungus growing-termite Macrotermes natalensis.</title>
        <authorList>
            <person name="Benndorf R."/>
            <person name="Martin K."/>
            <person name="Kuefner M."/>
            <person name="De Beer W."/>
            <person name="Kaster A.-K."/>
            <person name="Vollmers J."/>
            <person name="Poulsen M."/>
            <person name="Beemelmanns C."/>
        </authorList>
    </citation>
    <scope>NUCLEOTIDE SEQUENCE [LARGE SCALE GENOMIC DNA]</scope>
    <source>
        <strain evidence="7 8">RB68</strain>
    </source>
</reference>
<evidence type="ECO:0000256" key="1">
    <source>
        <dbReference type="ARBA" id="ARBA00011975"/>
    </source>
</evidence>
<protein>
    <recommendedName>
        <fullName evidence="1">DNA (cytosine-5-)-methyltransferase</fullName>
        <ecNumber evidence="1">2.1.1.37</ecNumber>
    </recommendedName>
</protein>
<dbReference type="OrthoDB" id="9813719at2"/>
<evidence type="ECO:0000313" key="7">
    <source>
        <dbReference type="EMBL" id="MQY04597.1"/>
    </source>
</evidence>
<name>A0A7K0BTY6_9ACTN</name>
<dbReference type="InterPro" id="IPR050390">
    <property type="entry name" value="C5-Methyltransferase"/>
</dbReference>
<keyword evidence="3 6" id="KW-0808">Transferase</keyword>
<dbReference type="GO" id="GO:0009307">
    <property type="term" value="P:DNA restriction-modification system"/>
    <property type="evidence" value="ECO:0007669"/>
    <property type="project" value="UniProtKB-KW"/>
</dbReference>
<dbReference type="PANTHER" id="PTHR10629">
    <property type="entry name" value="CYTOSINE-SPECIFIC METHYLTRANSFERASE"/>
    <property type="match status" value="1"/>
</dbReference>
<evidence type="ECO:0000256" key="5">
    <source>
        <dbReference type="ARBA" id="ARBA00022747"/>
    </source>
</evidence>
<comment type="caution">
    <text evidence="7">The sequence shown here is derived from an EMBL/GenBank/DDBJ whole genome shotgun (WGS) entry which is preliminary data.</text>
</comment>
<dbReference type="SUPFAM" id="SSF53335">
    <property type="entry name" value="S-adenosyl-L-methionine-dependent methyltransferases"/>
    <property type="match status" value="1"/>
</dbReference>
<sequence length="320" mass="34560">MKKFSSLEICAGAGGQAIGLAQAGFEPVMLIDNDPHACSTLRANRTDWDVRQLDLLEFVGADHPQVLDVDLLAGGLPRPPYSAADSRNPLHAAVWLATEVRPRAIMLENVPALAKSGTFAETRSFAEAELADCGYVCRWNVLDAQDFGVPQRREHGVLVAMRPDDMARFAWPEPTAENAPTVGEVLWSSMASRGWAGAAEWRHMADEVAPTIIGGSKLRGGADLGPTRTKSIWARMGVNGGSIGDDVPGPEFVLRRNDEDPTDRKGLPKLTVSQVALLQGFPEKWTLCGGKTARYRQVGHAMPPPLARALGERLARALTP</sequence>
<evidence type="ECO:0000256" key="3">
    <source>
        <dbReference type="ARBA" id="ARBA00022679"/>
    </source>
</evidence>
<dbReference type="AlphaFoldDB" id="A0A7K0BTY6"/>